<accession>A0AAE3GA01</accession>
<organism evidence="1 2">
    <name type="scientific">Natronocella acetinitrilica</name>
    <dbReference type="NCBI Taxonomy" id="414046"/>
    <lineage>
        <taxon>Bacteria</taxon>
        <taxon>Pseudomonadati</taxon>
        <taxon>Pseudomonadota</taxon>
        <taxon>Gammaproteobacteria</taxon>
        <taxon>Chromatiales</taxon>
        <taxon>Ectothiorhodospiraceae</taxon>
        <taxon>Natronocella</taxon>
    </lineage>
</organism>
<gene>
    <name evidence="1" type="ORF">J2T57_004442</name>
</gene>
<name>A0AAE3GA01_9GAMM</name>
<dbReference type="PANTHER" id="PTHR42941">
    <property type="entry name" value="SLL1037 PROTEIN"/>
    <property type="match status" value="1"/>
</dbReference>
<reference evidence="1" key="1">
    <citation type="submission" date="2022-03" db="EMBL/GenBank/DDBJ databases">
        <title>Genomic Encyclopedia of Type Strains, Phase III (KMG-III): the genomes of soil and plant-associated and newly described type strains.</title>
        <authorList>
            <person name="Whitman W."/>
        </authorList>
    </citation>
    <scope>NUCLEOTIDE SEQUENCE</scope>
    <source>
        <strain evidence="1">ANL 6-2</strain>
    </source>
</reference>
<evidence type="ECO:0000313" key="1">
    <source>
        <dbReference type="EMBL" id="MCP1677263.1"/>
    </source>
</evidence>
<dbReference type="Gene3D" id="3.40.190.10">
    <property type="entry name" value="Periplasmic binding protein-like II"/>
    <property type="match status" value="2"/>
</dbReference>
<evidence type="ECO:0000313" key="2">
    <source>
        <dbReference type="Proteomes" id="UP001205843"/>
    </source>
</evidence>
<dbReference type="Proteomes" id="UP001205843">
    <property type="component" value="Unassembled WGS sequence"/>
</dbReference>
<dbReference type="InterPro" id="IPR011852">
    <property type="entry name" value="TRAP_TAXI"/>
</dbReference>
<keyword evidence="1" id="KW-0675">Receptor</keyword>
<dbReference type="NCBIfam" id="TIGR02122">
    <property type="entry name" value="TRAP_TAXI"/>
    <property type="match status" value="1"/>
</dbReference>
<sequence length="339" mass="37004">MRVPRLVIAATGIALAVGMTHVDRAYAQGQQMTAYAGSVGGLYMEVMSIWVSDWERDIDGLNVSAVSGGGTTNPFHVSRGDPNGTIGITDSITTADAMQGEGDIGSRAPDGLTNLRALVRLNALSHSAFMIRGSRLPEGVTTVGELLEREPSLRWAFLQRGNPGEMTGRRVLEQYDVSLDDLSAWGGRVSFNPQGEHSSLMIDGHVDVSMVMTRAPAAFMLDIDASVRDLVWLPIDEHIVDQMMEQYGGYIKVDHPAEFYDTLKEPFPTASVDHVLFVHEDMDEELAYGLTKSVLENADRMRSSLTSMSEFDPAVVCRDTGEFELHPGAERACSELGHL</sequence>
<keyword evidence="2" id="KW-1185">Reference proteome</keyword>
<dbReference type="AlphaFoldDB" id="A0AAE3GA01"/>
<dbReference type="PANTHER" id="PTHR42941:SF1">
    <property type="entry name" value="SLL1037 PROTEIN"/>
    <property type="match status" value="1"/>
</dbReference>
<dbReference type="EMBL" id="JALJXV010000021">
    <property type="protein sequence ID" value="MCP1677263.1"/>
    <property type="molecule type" value="Genomic_DNA"/>
</dbReference>
<dbReference type="RefSeq" id="WP_253485884.1">
    <property type="nucleotide sequence ID" value="NZ_JALJXV010000021.1"/>
</dbReference>
<proteinExistence type="predicted"/>
<comment type="caution">
    <text evidence="1">The sequence shown here is derived from an EMBL/GenBank/DDBJ whole genome shotgun (WGS) entry which is preliminary data.</text>
</comment>
<protein>
    <submittedName>
        <fullName evidence="1">TRAP transporter TAXI family solute receptor</fullName>
    </submittedName>
</protein>
<dbReference type="Pfam" id="PF16868">
    <property type="entry name" value="NMT1_3"/>
    <property type="match status" value="1"/>
</dbReference>
<dbReference type="SUPFAM" id="SSF53850">
    <property type="entry name" value="Periplasmic binding protein-like II"/>
    <property type="match status" value="1"/>
</dbReference>